<dbReference type="Proteomes" id="UP001054252">
    <property type="component" value="Unassembled WGS sequence"/>
</dbReference>
<name>A0AAV5MS77_9ROSI</name>
<reference evidence="2 3" key="1">
    <citation type="journal article" date="2021" name="Commun. Biol.">
        <title>The genome of Shorea leprosula (Dipterocarpaceae) highlights the ecological relevance of drought in aseasonal tropical rainforests.</title>
        <authorList>
            <person name="Ng K.K.S."/>
            <person name="Kobayashi M.J."/>
            <person name="Fawcett J.A."/>
            <person name="Hatakeyama M."/>
            <person name="Paape T."/>
            <person name="Ng C.H."/>
            <person name="Ang C.C."/>
            <person name="Tnah L.H."/>
            <person name="Lee C.T."/>
            <person name="Nishiyama T."/>
            <person name="Sese J."/>
            <person name="O'Brien M.J."/>
            <person name="Copetti D."/>
            <person name="Mohd Noor M.I."/>
            <person name="Ong R.C."/>
            <person name="Putra M."/>
            <person name="Sireger I.Z."/>
            <person name="Indrioko S."/>
            <person name="Kosugi Y."/>
            <person name="Izuno A."/>
            <person name="Isagi Y."/>
            <person name="Lee S.L."/>
            <person name="Shimizu K.K."/>
        </authorList>
    </citation>
    <scope>NUCLEOTIDE SEQUENCE [LARGE SCALE GENOMIC DNA]</scope>
    <source>
        <strain evidence="2">214</strain>
    </source>
</reference>
<dbReference type="AlphaFoldDB" id="A0AAV5MS77"/>
<sequence>MNYHLVCLPVLADSIRRFNFSFVVFVPWVISYFISWERLVLTYLIHVQLI</sequence>
<keyword evidence="3" id="KW-1185">Reference proteome</keyword>
<evidence type="ECO:0000313" key="2">
    <source>
        <dbReference type="EMBL" id="GKV52843.1"/>
    </source>
</evidence>
<keyword evidence="1" id="KW-0472">Membrane</keyword>
<keyword evidence="1" id="KW-1133">Transmembrane helix</keyword>
<keyword evidence="1" id="KW-0812">Transmembrane</keyword>
<dbReference type="EMBL" id="BPVZ01000889">
    <property type="protein sequence ID" value="GKV52843.1"/>
    <property type="molecule type" value="Genomic_DNA"/>
</dbReference>
<protein>
    <submittedName>
        <fullName evidence="2">Uncharacterized protein</fullName>
    </submittedName>
</protein>
<feature type="transmembrane region" description="Helical" evidence="1">
    <location>
        <begin position="20"/>
        <end position="45"/>
    </location>
</feature>
<evidence type="ECO:0000313" key="3">
    <source>
        <dbReference type="Proteomes" id="UP001054252"/>
    </source>
</evidence>
<evidence type="ECO:0000256" key="1">
    <source>
        <dbReference type="SAM" id="Phobius"/>
    </source>
</evidence>
<organism evidence="2 3">
    <name type="scientific">Rubroshorea leprosula</name>
    <dbReference type="NCBI Taxonomy" id="152421"/>
    <lineage>
        <taxon>Eukaryota</taxon>
        <taxon>Viridiplantae</taxon>
        <taxon>Streptophyta</taxon>
        <taxon>Embryophyta</taxon>
        <taxon>Tracheophyta</taxon>
        <taxon>Spermatophyta</taxon>
        <taxon>Magnoliopsida</taxon>
        <taxon>eudicotyledons</taxon>
        <taxon>Gunneridae</taxon>
        <taxon>Pentapetalae</taxon>
        <taxon>rosids</taxon>
        <taxon>malvids</taxon>
        <taxon>Malvales</taxon>
        <taxon>Dipterocarpaceae</taxon>
        <taxon>Rubroshorea</taxon>
    </lineage>
</organism>
<accession>A0AAV5MS77</accession>
<gene>
    <name evidence="2" type="ORF">SLEP1_g59401</name>
</gene>
<comment type="caution">
    <text evidence="2">The sequence shown here is derived from an EMBL/GenBank/DDBJ whole genome shotgun (WGS) entry which is preliminary data.</text>
</comment>
<proteinExistence type="predicted"/>